<proteinExistence type="predicted"/>
<dbReference type="EMBL" id="FJ529691">
    <property type="protein sequence ID" value="ACM90997.1"/>
    <property type="molecule type" value="Genomic_DNA"/>
</dbReference>
<accession>C0JZW7</accession>
<dbReference type="AlphaFoldDB" id="C0JZW7"/>
<protein>
    <submittedName>
        <fullName evidence="1">Uncharacterized protein</fullName>
    </submittedName>
</protein>
<reference evidence="1" key="1">
    <citation type="submission" date="2008-11" db="EMBL/GenBank/DDBJ databases">
        <title>Isolation and characterization of a fructose-1,6-bisphosphatase in Bacteroides sp. from a rumen metagenomic library.</title>
        <authorList>
            <person name="Wang J."/>
            <person name="Liu K."/>
            <person name="Zhao S."/>
            <person name="Bu D."/>
            <person name="Li D."/>
            <person name="Yu P."/>
            <person name="Wei H."/>
            <person name="Zhou L."/>
        </authorList>
    </citation>
    <scope>NUCLEOTIDE SEQUENCE</scope>
</reference>
<organism evidence="1">
    <name type="scientific">uncultured bacterium URE4</name>
    <dbReference type="NCBI Taxonomy" id="581112"/>
    <lineage>
        <taxon>Bacteria</taxon>
        <taxon>environmental samples</taxon>
    </lineage>
</organism>
<name>C0JZW7_9BACT</name>
<evidence type="ECO:0000313" key="1">
    <source>
        <dbReference type="EMBL" id="ACM90997.1"/>
    </source>
</evidence>
<sequence>MKVFLAALVFVGLAVLLLGVNIFFFHRPFPDGEISTNPEMRKRGIKCAKEEELEMLAARKGKTVCDGNYSDACASCGLYRKD</sequence>